<dbReference type="InterPro" id="IPR009010">
    <property type="entry name" value="Asp_de-COase-like_dom_sf"/>
</dbReference>
<dbReference type="Gene3D" id="3.40.228.10">
    <property type="entry name" value="Dimethylsulfoxide Reductase, domain 2"/>
    <property type="match status" value="1"/>
</dbReference>
<dbReference type="GO" id="GO:0051539">
    <property type="term" value="F:4 iron, 4 sulfur cluster binding"/>
    <property type="evidence" value="ECO:0007669"/>
    <property type="project" value="UniProtKB-KW"/>
</dbReference>
<evidence type="ECO:0000259" key="8">
    <source>
        <dbReference type="PROSITE" id="PS51669"/>
    </source>
</evidence>
<keyword evidence="1" id="KW-0004">4Fe-4S</keyword>
<dbReference type="SUPFAM" id="SSF50692">
    <property type="entry name" value="ADC-like"/>
    <property type="match status" value="1"/>
</dbReference>
<dbReference type="AlphaFoldDB" id="A0A948RW63"/>
<evidence type="ECO:0000256" key="1">
    <source>
        <dbReference type="ARBA" id="ARBA00022485"/>
    </source>
</evidence>
<reference evidence="9" key="1">
    <citation type="submission" date="2021-05" db="EMBL/GenBank/DDBJ databases">
        <title>Energy efficiency and biological interactions define the core microbiome of deep oligotrophic groundwater.</title>
        <authorList>
            <person name="Mehrshad M."/>
            <person name="Lopez-Fernandez M."/>
            <person name="Bell E."/>
            <person name="Bernier-Latmani R."/>
            <person name="Bertilsson S."/>
            <person name="Dopson M."/>
        </authorList>
    </citation>
    <scope>NUCLEOTIDE SEQUENCE</scope>
    <source>
        <strain evidence="9">Modern_marine.mb.64</strain>
    </source>
</reference>
<evidence type="ECO:0000256" key="5">
    <source>
        <dbReference type="ARBA" id="ARBA00023002"/>
    </source>
</evidence>
<organism evidence="9 10">
    <name type="scientific">Eiseniibacteriota bacterium</name>
    <dbReference type="NCBI Taxonomy" id="2212470"/>
    <lineage>
        <taxon>Bacteria</taxon>
        <taxon>Candidatus Eiseniibacteriota</taxon>
    </lineage>
</organism>
<dbReference type="Pfam" id="PF04879">
    <property type="entry name" value="Molybdop_Fe4S4"/>
    <property type="match status" value="1"/>
</dbReference>
<dbReference type="Proteomes" id="UP000777784">
    <property type="component" value="Unassembled WGS sequence"/>
</dbReference>
<keyword evidence="7" id="KW-0411">Iron-sulfur</keyword>
<evidence type="ECO:0000256" key="4">
    <source>
        <dbReference type="ARBA" id="ARBA00022729"/>
    </source>
</evidence>
<dbReference type="InterPro" id="IPR050612">
    <property type="entry name" value="Prok_Mopterin_Oxidored"/>
</dbReference>
<keyword evidence="6" id="KW-0408">Iron</keyword>
<dbReference type="GO" id="GO:0046872">
    <property type="term" value="F:metal ion binding"/>
    <property type="evidence" value="ECO:0007669"/>
    <property type="project" value="UniProtKB-KW"/>
</dbReference>
<proteinExistence type="predicted"/>
<evidence type="ECO:0000256" key="2">
    <source>
        <dbReference type="ARBA" id="ARBA00022505"/>
    </source>
</evidence>
<dbReference type="Gene3D" id="3.40.50.740">
    <property type="match status" value="1"/>
</dbReference>
<evidence type="ECO:0000256" key="7">
    <source>
        <dbReference type="ARBA" id="ARBA00023014"/>
    </source>
</evidence>
<keyword evidence="4" id="KW-0732">Signal</keyword>
<dbReference type="PROSITE" id="PS51669">
    <property type="entry name" value="4FE4S_MOW_BIS_MGD"/>
    <property type="match status" value="1"/>
</dbReference>
<dbReference type="PANTHER" id="PTHR43742:SF9">
    <property type="entry name" value="TETRATHIONATE REDUCTASE SUBUNIT A"/>
    <property type="match status" value="1"/>
</dbReference>
<dbReference type="PANTHER" id="PTHR43742">
    <property type="entry name" value="TRIMETHYLAMINE-N-OXIDE REDUCTASE"/>
    <property type="match status" value="1"/>
</dbReference>
<dbReference type="Gene3D" id="3.30.2070.10">
    <property type="entry name" value="Formate dehydrogenase/DMSO reductase"/>
    <property type="match status" value="1"/>
</dbReference>
<feature type="domain" description="4Fe-4S Mo/W bis-MGD-type" evidence="8">
    <location>
        <begin position="51"/>
        <end position="107"/>
    </location>
</feature>
<evidence type="ECO:0000256" key="3">
    <source>
        <dbReference type="ARBA" id="ARBA00022723"/>
    </source>
</evidence>
<keyword evidence="3" id="KW-0479">Metal-binding</keyword>
<dbReference type="SUPFAM" id="SSF53706">
    <property type="entry name" value="Formate dehydrogenase/DMSO reductase, domains 1-3"/>
    <property type="match status" value="1"/>
</dbReference>
<keyword evidence="5" id="KW-0560">Oxidoreductase</keyword>
<dbReference type="Gene3D" id="2.40.40.20">
    <property type="match status" value="1"/>
</dbReference>
<evidence type="ECO:0000313" key="9">
    <source>
        <dbReference type="EMBL" id="MBU2690673.1"/>
    </source>
</evidence>
<dbReference type="GO" id="GO:0016491">
    <property type="term" value="F:oxidoreductase activity"/>
    <property type="evidence" value="ECO:0007669"/>
    <property type="project" value="UniProtKB-KW"/>
</dbReference>
<gene>
    <name evidence="9" type="ORF">KJ970_07065</name>
</gene>
<dbReference type="Gene3D" id="2.20.25.90">
    <property type="entry name" value="ADC-like domains"/>
    <property type="match status" value="1"/>
</dbReference>
<evidence type="ECO:0000313" key="10">
    <source>
        <dbReference type="Proteomes" id="UP000777784"/>
    </source>
</evidence>
<dbReference type="EMBL" id="JAHJDP010000034">
    <property type="protein sequence ID" value="MBU2690673.1"/>
    <property type="molecule type" value="Genomic_DNA"/>
</dbReference>
<dbReference type="InterPro" id="IPR006963">
    <property type="entry name" value="Mopterin_OxRdtase_4Fe-4S_dom"/>
</dbReference>
<name>A0A948RW63_UNCEI</name>
<comment type="caution">
    <text evidence="9">The sequence shown here is derived from an EMBL/GenBank/DDBJ whole genome shotgun (WGS) entry which is preliminary data.</text>
</comment>
<dbReference type="SMART" id="SM00926">
    <property type="entry name" value="Molybdop_Fe4S4"/>
    <property type="match status" value="1"/>
</dbReference>
<sequence>MMSITRRTILKMFGGVAAGSIISPLPWKLIADGTIWTQNWSWMARTLRGPISTKFTTCTLCPEGCGVRVRMVGENPVSVWAQQNHPVSRGTICPIGLGAAQLRFHPARIERAIQRNGSGRGNAWTPIATETAIAETGKILAELRASGKCDGLAVLDLRPGRAISDLYTDFLKLAGGGQYLTIPSGRDLSGTVFKEMADDLAGAPGYDLLHSRMILSFGAPLYDGWTGAGPVPELALRLTGIRAGNPPGVIQVEPNQSPTAAKAGRWLAIKPGTETTLALGLAHVILDEELYNKDAGPAVLDLEDGPQPGFRSYVRHFTPQRVSDITGLAPQVIAQTARDLAHQQPSIAIGAGDAGGGPLGSGEEAAIWGLNCLLNGLGRRGSILTRPALPASVGKDSALKHPWTLEPRSIWDLPDESIHLLIADGANPGFAWPKQLLERKLAPSARIVCLTPFLSGIAEMADLLLPTPAPGEWLEDIPPQILAMKNTYGLAPSINPAPSFALHPGTILANIAIAAGLQPPGASGDEAVERRIQDRIEALYNSGRGGIFDPAATEIKPSNELRDAEELRAILNRGGCWIDQAEPVPVTSFRFFGKEGRMRPAIECVTNGRLELLTVSEKEYPLILMPHGSSGIAGGGAVPPVLTKLHRESNLRPFPAQAQINPATGRKLGLKNRSSGELSTPAGSLQVWILFNESVMPGVVRVATGPDPVSLGDLKSGKGPDILQLCAITERSVRRVSRAALRMI</sequence>
<keyword evidence="2" id="KW-0500">Molybdenum</keyword>
<evidence type="ECO:0000256" key="6">
    <source>
        <dbReference type="ARBA" id="ARBA00023004"/>
    </source>
</evidence>
<protein>
    <submittedName>
        <fullName evidence="9">Molybdopterin-dependent oxidoreductase</fullName>
    </submittedName>
</protein>
<accession>A0A948RW63</accession>